<evidence type="ECO:0000313" key="3">
    <source>
        <dbReference type="Proteomes" id="UP000182332"/>
    </source>
</evidence>
<feature type="region of interest" description="Disordered" evidence="1">
    <location>
        <begin position="26"/>
        <end position="48"/>
    </location>
</feature>
<dbReference type="Proteomes" id="UP000182332">
    <property type="component" value="Unassembled WGS sequence"/>
</dbReference>
<feature type="compositionally biased region" description="Basic and acidic residues" evidence="1">
    <location>
        <begin position="61"/>
        <end position="77"/>
    </location>
</feature>
<name>A0A1I0I9N8_9PSED</name>
<evidence type="ECO:0000313" key="2">
    <source>
        <dbReference type="EMBL" id="SET93297.1"/>
    </source>
</evidence>
<protein>
    <submittedName>
        <fullName evidence="2">Uncharacterized protein</fullName>
    </submittedName>
</protein>
<reference evidence="2 3" key="1">
    <citation type="submission" date="2016-10" db="EMBL/GenBank/DDBJ databases">
        <authorList>
            <person name="de Groot N.N."/>
        </authorList>
    </citation>
    <scope>NUCLEOTIDE SEQUENCE [LARGE SCALE GENOMIC DNA]</scope>
    <source>
        <strain evidence="2 3">DSM 11363</strain>
    </source>
</reference>
<feature type="compositionally biased region" description="Polar residues" evidence="1">
    <location>
        <begin position="82"/>
        <end position="92"/>
    </location>
</feature>
<sequence length="261" mass="28495">MVSSINTNTPSNPNIKVSGIQVSQTLSVPSTAAETLATTSGSAKDTGSLSLLARQLSEASARAEARDKSLSRKELGEKVGQLTEQLVGSSYDANKARHDAETPDSDDPERMERAKNATQFVNGSGKNPFGGISREQLSVIAYDESGDFTVNEKKSAWLESYRQERVWRQQVVAKGSVEYSATGKLTDFYTSVLDHYKGLPAIEQSQYPTEYEAKLQSWIDQDFNYKTNTAGDNTDNKSFLDKVLNPESNIFTGQGTSGTHS</sequence>
<accession>A0A1I0I9N8</accession>
<dbReference type="AlphaFoldDB" id="A0A1I0I9N8"/>
<dbReference type="EMBL" id="FOHW01000034">
    <property type="protein sequence ID" value="SET93297.1"/>
    <property type="molecule type" value="Genomic_DNA"/>
</dbReference>
<evidence type="ECO:0000256" key="1">
    <source>
        <dbReference type="SAM" id="MobiDB-lite"/>
    </source>
</evidence>
<organism evidence="2 3">
    <name type="scientific">Pseudomonas graminis</name>
    <dbReference type="NCBI Taxonomy" id="158627"/>
    <lineage>
        <taxon>Bacteria</taxon>
        <taxon>Pseudomonadati</taxon>
        <taxon>Pseudomonadota</taxon>
        <taxon>Gammaproteobacteria</taxon>
        <taxon>Pseudomonadales</taxon>
        <taxon>Pseudomonadaceae</taxon>
        <taxon>Pseudomonas</taxon>
    </lineage>
</organism>
<feature type="region of interest" description="Disordered" evidence="1">
    <location>
        <begin position="60"/>
        <end position="111"/>
    </location>
</feature>
<proteinExistence type="predicted"/>
<gene>
    <name evidence="2" type="ORF">SAMN05216197_13429</name>
</gene>